<dbReference type="Proteomes" id="UP000076842">
    <property type="component" value="Unassembled WGS sequence"/>
</dbReference>
<evidence type="ECO:0008006" key="4">
    <source>
        <dbReference type="Google" id="ProtNLM"/>
    </source>
</evidence>
<feature type="region of interest" description="Disordered" evidence="1">
    <location>
        <begin position="253"/>
        <end position="273"/>
    </location>
</feature>
<evidence type="ECO:0000256" key="1">
    <source>
        <dbReference type="SAM" id="MobiDB-lite"/>
    </source>
</evidence>
<dbReference type="InParanoid" id="A0A165E7D7"/>
<reference evidence="2 3" key="1">
    <citation type="journal article" date="2016" name="Mol. Biol. Evol.">
        <title>Comparative Genomics of Early-Diverging Mushroom-Forming Fungi Provides Insights into the Origins of Lignocellulose Decay Capabilities.</title>
        <authorList>
            <person name="Nagy L.G."/>
            <person name="Riley R."/>
            <person name="Tritt A."/>
            <person name="Adam C."/>
            <person name="Daum C."/>
            <person name="Floudas D."/>
            <person name="Sun H."/>
            <person name="Yadav J.S."/>
            <person name="Pangilinan J."/>
            <person name="Larsson K.H."/>
            <person name="Matsuura K."/>
            <person name="Barry K."/>
            <person name="Labutti K."/>
            <person name="Kuo R."/>
            <person name="Ohm R.A."/>
            <person name="Bhattacharya S.S."/>
            <person name="Shirouzu T."/>
            <person name="Yoshinaga Y."/>
            <person name="Martin F.M."/>
            <person name="Grigoriev I.V."/>
            <person name="Hibbett D.S."/>
        </authorList>
    </citation>
    <scope>NUCLEOTIDE SEQUENCE [LARGE SCALE GENOMIC DNA]</scope>
    <source>
        <strain evidence="2 3">HHB12733</strain>
    </source>
</reference>
<keyword evidence="3" id="KW-1185">Reference proteome</keyword>
<gene>
    <name evidence="2" type="ORF">CALCODRAFT_19134</name>
</gene>
<organism evidence="2 3">
    <name type="scientific">Calocera cornea HHB12733</name>
    <dbReference type="NCBI Taxonomy" id="1353952"/>
    <lineage>
        <taxon>Eukaryota</taxon>
        <taxon>Fungi</taxon>
        <taxon>Dikarya</taxon>
        <taxon>Basidiomycota</taxon>
        <taxon>Agaricomycotina</taxon>
        <taxon>Dacrymycetes</taxon>
        <taxon>Dacrymycetales</taxon>
        <taxon>Dacrymycetaceae</taxon>
        <taxon>Calocera</taxon>
    </lineage>
</organism>
<sequence>MDIEPLLDSHAPRYAVESDSEDEFEAPSAAAGISPPHGVDIALPAGLKAVSKLLIVSGLAGLEWSRGVQLSNAVGDVLVASFPVGAVYVTEDGGAIVHITCTLPPNACYPLASVIVSTFRPQRVGLLDAYTAPTYISDLPSSPYEAPIRVLCTSEMAEPCPVKAAPFRPPNLIQLFPAAVMSVLEIVGARGAAVLLPSLHISAPPGLEPAPLNDSDSSWPVQSMMTAHTYLYDLLGSTHKDWVPHARVHMASKSGRSARSTRGDVVGEGSMYI</sequence>
<dbReference type="EMBL" id="KV424018">
    <property type="protein sequence ID" value="KZT54256.1"/>
    <property type="molecule type" value="Genomic_DNA"/>
</dbReference>
<dbReference type="AlphaFoldDB" id="A0A165E7D7"/>
<dbReference type="OrthoDB" id="2546621at2759"/>
<evidence type="ECO:0000313" key="3">
    <source>
        <dbReference type="Proteomes" id="UP000076842"/>
    </source>
</evidence>
<proteinExistence type="predicted"/>
<dbReference type="STRING" id="1353952.A0A165E7D7"/>
<protein>
    <recommendedName>
        <fullName evidence="4">Proteasome assembly chaperone 1</fullName>
    </recommendedName>
</protein>
<name>A0A165E7D7_9BASI</name>
<accession>A0A165E7D7</accession>
<evidence type="ECO:0000313" key="2">
    <source>
        <dbReference type="EMBL" id="KZT54256.1"/>
    </source>
</evidence>